<dbReference type="AlphaFoldDB" id="A0A3P9MYE4"/>
<dbReference type="InterPro" id="IPR007110">
    <property type="entry name" value="Ig-like_dom"/>
</dbReference>
<dbReference type="InterPro" id="IPR050504">
    <property type="entry name" value="IgSF_BTN/MOG"/>
</dbReference>
<reference evidence="8" key="2">
    <citation type="submission" date="2025-08" db="UniProtKB">
        <authorList>
            <consortium name="Ensembl"/>
        </authorList>
    </citation>
    <scope>IDENTIFICATION</scope>
    <source>
        <strain evidence="8">Guanapo</strain>
    </source>
</reference>
<evidence type="ECO:0000256" key="1">
    <source>
        <dbReference type="ARBA" id="ARBA00004370"/>
    </source>
</evidence>
<evidence type="ECO:0000256" key="3">
    <source>
        <dbReference type="ARBA" id="ARBA00023136"/>
    </source>
</evidence>
<dbReference type="GO" id="GO:0050852">
    <property type="term" value="P:T cell receptor signaling pathway"/>
    <property type="evidence" value="ECO:0007669"/>
    <property type="project" value="TreeGrafter"/>
</dbReference>
<dbReference type="InterPro" id="IPR003598">
    <property type="entry name" value="Ig_sub2"/>
</dbReference>
<evidence type="ECO:0000256" key="4">
    <source>
        <dbReference type="ARBA" id="ARBA00023157"/>
    </source>
</evidence>
<evidence type="ECO:0000259" key="7">
    <source>
        <dbReference type="PROSITE" id="PS50835"/>
    </source>
</evidence>
<dbReference type="GO" id="GO:0001817">
    <property type="term" value="P:regulation of cytokine production"/>
    <property type="evidence" value="ECO:0007669"/>
    <property type="project" value="TreeGrafter"/>
</dbReference>
<reference evidence="9" key="1">
    <citation type="submission" date="2013-11" db="EMBL/GenBank/DDBJ databases">
        <title>The genomic landscape of the Guanapo guppy.</title>
        <authorList>
            <person name="Kuenstner A."/>
            <person name="Dreyer C."/>
        </authorList>
    </citation>
    <scope>NUCLEOTIDE SEQUENCE</scope>
    <source>
        <strain evidence="9">Guanapo</strain>
    </source>
</reference>
<dbReference type="InterPro" id="IPR013106">
    <property type="entry name" value="Ig_V-set"/>
</dbReference>
<dbReference type="GO" id="GO:0050863">
    <property type="term" value="P:regulation of T cell activation"/>
    <property type="evidence" value="ECO:0007669"/>
    <property type="project" value="UniProtKB-ARBA"/>
</dbReference>
<dbReference type="InterPro" id="IPR013783">
    <property type="entry name" value="Ig-like_fold"/>
</dbReference>
<dbReference type="Ensembl" id="ENSPRET00000002384.1">
    <property type="protein sequence ID" value="ENSPREP00000002336.1"/>
    <property type="gene ID" value="ENSPREG00000001709.1"/>
</dbReference>
<evidence type="ECO:0000256" key="2">
    <source>
        <dbReference type="ARBA" id="ARBA00022729"/>
    </source>
</evidence>
<evidence type="ECO:0000313" key="9">
    <source>
        <dbReference type="Proteomes" id="UP000242638"/>
    </source>
</evidence>
<dbReference type="GO" id="GO:1903037">
    <property type="term" value="P:regulation of leukocyte cell-cell adhesion"/>
    <property type="evidence" value="ECO:0007669"/>
    <property type="project" value="UniProtKB-ARBA"/>
</dbReference>
<dbReference type="Pfam" id="PF07686">
    <property type="entry name" value="V-set"/>
    <property type="match status" value="1"/>
</dbReference>
<keyword evidence="4" id="KW-1015">Disulfide bond</keyword>
<protein>
    <recommendedName>
        <fullName evidence="7">Ig-like domain-containing protein</fullName>
    </recommendedName>
</protein>
<keyword evidence="9" id="KW-1185">Reference proteome</keyword>
<dbReference type="PANTHER" id="PTHR24100">
    <property type="entry name" value="BUTYROPHILIN"/>
    <property type="match status" value="1"/>
</dbReference>
<dbReference type="SMART" id="SM00409">
    <property type="entry name" value="IG"/>
    <property type="match status" value="1"/>
</dbReference>
<dbReference type="FunFam" id="2.60.40.10:FF:000142">
    <property type="entry name" value="V-set domain-containing T-cell activation inhibitor 1"/>
    <property type="match status" value="1"/>
</dbReference>
<evidence type="ECO:0000256" key="6">
    <source>
        <dbReference type="ARBA" id="ARBA00023319"/>
    </source>
</evidence>
<organism evidence="8 9">
    <name type="scientific">Poecilia reticulata</name>
    <name type="common">Guppy</name>
    <name type="synonym">Acanthophacelus reticulatus</name>
    <dbReference type="NCBI Taxonomy" id="8081"/>
    <lineage>
        <taxon>Eukaryota</taxon>
        <taxon>Metazoa</taxon>
        <taxon>Chordata</taxon>
        <taxon>Craniata</taxon>
        <taxon>Vertebrata</taxon>
        <taxon>Euteleostomi</taxon>
        <taxon>Actinopterygii</taxon>
        <taxon>Neopterygii</taxon>
        <taxon>Teleostei</taxon>
        <taxon>Neoteleostei</taxon>
        <taxon>Acanthomorphata</taxon>
        <taxon>Ovalentaria</taxon>
        <taxon>Atherinomorphae</taxon>
        <taxon>Cyprinodontiformes</taxon>
        <taxon>Poeciliidae</taxon>
        <taxon>Poeciliinae</taxon>
        <taxon>Poecilia</taxon>
    </lineage>
</organism>
<dbReference type="InterPro" id="IPR036179">
    <property type="entry name" value="Ig-like_dom_sf"/>
</dbReference>
<comment type="subcellular location">
    <subcellularLocation>
        <location evidence="1">Membrane</location>
    </subcellularLocation>
</comment>
<dbReference type="PROSITE" id="PS50835">
    <property type="entry name" value="IG_LIKE"/>
    <property type="match status" value="1"/>
</dbReference>
<dbReference type="GO" id="GO:0005102">
    <property type="term" value="F:signaling receptor binding"/>
    <property type="evidence" value="ECO:0007669"/>
    <property type="project" value="TreeGrafter"/>
</dbReference>
<reference evidence="8" key="3">
    <citation type="submission" date="2025-09" db="UniProtKB">
        <authorList>
            <consortium name="Ensembl"/>
        </authorList>
    </citation>
    <scope>IDENTIFICATION</scope>
    <source>
        <strain evidence="8">Guanapo</strain>
    </source>
</reference>
<dbReference type="GO" id="GO:0009897">
    <property type="term" value="C:external side of plasma membrane"/>
    <property type="evidence" value="ECO:0007669"/>
    <property type="project" value="TreeGrafter"/>
</dbReference>
<proteinExistence type="predicted"/>
<dbReference type="InterPro" id="IPR003599">
    <property type="entry name" value="Ig_sub"/>
</dbReference>
<feature type="domain" description="Ig-like" evidence="7">
    <location>
        <begin position="13"/>
        <end position="118"/>
    </location>
</feature>
<evidence type="ECO:0000256" key="5">
    <source>
        <dbReference type="ARBA" id="ARBA00023180"/>
    </source>
</evidence>
<keyword evidence="5" id="KW-0325">Glycoprotein</keyword>
<dbReference type="Bgee" id="ENSPREG00000001709">
    <property type="expression patterns" value="Expressed in caudal fin"/>
</dbReference>
<name>A0A3P9MYE4_POERE</name>
<keyword evidence="6" id="KW-0393">Immunoglobulin domain</keyword>
<dbReference type="SMART" id="SM00406">
    <property type="entry name" value="IGv"/>
    <property type="match status" value="1"/>
</dbReference>
<dbReference type="SUPFAM" id="SSF48726">
    <property type="entry name" value="Immunoglobulin"/>
    <property type="match status" value="1"/>
</dbReference>
<dbReference type="GeneTree" id="ENSGT00990000204085"/>
<dbReference type="SMART" id="SM00408">
    <property type="entry name" value="IGc2"/>
    <property type="match status" value="1"/>
</dbReference>
<dbReference type="Proteomes" id="UP000242638">
    <property type="component" value="Unassembled WGS sequence"/>
</dbReference>
<dbReference type="Gene3D" id="2.60.40.10">
    <property type="entry name" value="Immunoglobulins"/>
    <property type="match status" value="1"/>
</dbReference>
<keyword evidence="2" id="KW-0732">Signal</keyword>
<keyword evidence="3" id="KW-0472">Membrane</keyword>
<dbReference type="OMA" id="YKCCFIT"/>
<evidence type="ECO:0000313" key="8">
    <source>
        <dbReference type="Ensembl" id="ENSPREP00000002336.1"/>
    </source>
</evidence>
<accession>A0A3P9MYE4</accession>
<sequence>VYKLFFKYLFPLPDQYKLVGHEPILAKVGDDVILPCHVEPPFDVNDLTIEWRFKGKKIYVHRSQKRDDTTSDPEYKNRTFMVHKNLTHGDISLSLTNLVKEDDGNYTCLVPKLESQVKKRNTPEPLADQIIGSMAATLWKKHYAVIAQLSIYIGQMQGQSKAK</sequence>
<dbReference type="PANTHER" id="PTHR24100:SF151">
    <property type="entry name" value="ICOS LIGAND"/>
    <property type="match status" value="1"/>
</dbReference>